<dbReference type="GO" id="GO:0003824">
    <property type="term" value="F:catalytic activity"/>
    <property type="evidence" value="ECO:0007669"/>
    <property type="project" value="InterPro"/>
</dbReference>
<evidence type="ECO:0000256" key="4">
    <source>
        <dbReference type="ARBA" id="ARBA00022723"/>
    </source>
</evidence>
<dbReference type="EMBL" id="JAHCVI010000001">
    <property type="protein sequence ID" value="KAG7292201.1"/>
    <property type="molecule type" value="Genomic_DNA"/>
</dbReference>
<dbReference type="SFLD" id="SFLDG01070">
    <property type="entry name" value="PLP-dependent"/>
    <property type="match status" value="1"/>
</dbReference>
<gene>
    <name evidence="9" type="ORF">NEMBOFW57_002236</name>
</gene>
<keyword evidence="6" id="KW-0408">Iron</keyword>
<dbReference type="InterPro" id="IPR007197">
    <property type="entry name" value="rSAM"/>
</dbReference>
<dbReference type="InterPro" id="IPR058240">
    <property type="entry name" value="rSAM_sf"/>
</dbReference>
<evidence type="ECO:0000313" key="10">
    <source>
        <dbReference type="Proteomes" id="UP001197093"/>
    </source>
</evidence>
<evidence type="ECO:0000256" key="7">
    <source>
        <dbReference type="ARBA" id="ARBA00023014"/>
    </source>
</evidence>
<comment type="caution">
    <text evidence="9">The sequence shown here is derived from an EMBL/GenBank/DDBJ whole genome shotgun (WGS) entry which is preliminary data.</text>
</comment>
<accession>A0AAD4I2B5</accession>
<dbReference type="PANTHER" id="PTHR30538">
    <property type="entry name" value="LYSINE 2,3-AMINOMUTASE-RELATED"/>
    <property type="match status" value="1"/>
</dbReference>
<evidence type="ECO:0000256" key="1">
    <source>
        <dbReference type="ARBA" id="ARBA00001933"/>
    </source>
</evidence>
<keyword evidence="4" id="KW-0479">Metal-binding</keyword>
<organism evidence="9 10">
    <name type="scientific">Staphylotrichum longicolle</name>
    <dbReference type="NCBI Taxonomy" id="669026"/>
    <lineage>
        <taxon>Eukaryota</taxon>
        <taxon>Fungi</taxon>
        <taxon>Dikarya</taxon>
        <taxon>Ascomycota</taxon>
        <taxon>Pezizomycotina</taxon>
        <taxon>Sordariomycetes</taxon>
        <taxon>Sordariomycetidae</taxon>
        <taxon>Sordariales</taxon>
        <taxon>Chaetomiaceae</taxon>
        <taxon>Staphylotrichum</taxon>
    </lineage>
</organism>
<evidence type="ECO:0000256" key="6">
    <source>
        <dbReference type="ARBA" id="ARBA00023004"/>
    </source>
</evidence>
<keyword evidence="2" id="KW-0004">4Fe-4S</keyword>
<dbReference type="GO" id="GO:0051539">
    <property type="term" value="F:4 iron, 4 sulfur cluster binding"/>
    <property type="evidence" value="ECO:0007669"/>
    <property type="project" value="UniProtKB-KW"/>
</dbReference>
<name>A0AAD4I2B5_9PEZI</name>
<evidence type="ECO:0000256" key="8">
    <source>
        <dbReference type="SAM" id="MobiDB-lite"/>
    </source>
</evidence>
<feature type="region of interest" description="Disordered" evidence="8">
    <location>
        <begin position="1"/>
        <end position="38"/>
    </location>
</feature>
<dbReference type="PANTHER" id="PTHR30538:SF0">
    <property type="entry name" value="L-LYSINE 2,3-AMINOMUTASE AQ_1632-RELATED"/>
    <property type="match status" value="1"/>
</dbReference>
<feature type="compositionally biased region" description="Polar residues" evidence="8">
    <location>
        <begin position="20"/>
        <end position="36"/>
    </location>
</feature>
<dbReference type="SUPFAM" id="SSF102114">
    <property type="entry name" value="Radical SAM enzymes"/>
    <property type="match status" value="1"/>
</dbReference>
<dbReference type="SFLD" id="SFLDS00029">
    <property type="entry name" value="Radical_SAM"/>
    <property type="match status" value="1"/>
</dbReference>
<evidence type="ECO:0000313" key="9">
    <source>
        <dbReference type="EMBL" id="KAG7292201.1"/>
    </source>
</evidence>
<evidence type="ECO:0000256" key="2">
    <source>
        <dbReference type="ARBA" id="ARBA00022485"/>
    </source>
</evidence>
<dbReference type="GO" id="GO:0046872">
    <property type="term" value="F:metal ion binding"/>
    <property type="evidence" value="ECO:0007669"/>
    <property type="project" value="UniProtKB-KW"/>
</dbReference>
<evidence type="ECO:0008006" key="11">
    <source>
        <dbReference type="Google" id="ProtNLM"/>
    </source>
</evidence>
<dbReference type="Gene3D" id="3.20.20.70">
    <property type="entry name" value="Aldolase class I"/>
    <property type="match status" value="1"/>
</dbReference>
<dbReference type="InterPro" id="IPR013785">
    <property type="entry name" value="Aldolase_TIM"/>
</dbReference>
<comment type="cofactor">
    <cofactor evidence="1">
        <name>pyridoxal 5'-phosphate</name>
        <dbReference type="ChEBI" id="CHEBI:597326"/>
    </cofactor>
</comment>
<proteinExistence type="predicted"/>
<dbReference type="AlphaFoldDB" id="A0AAD4I2B5"/>
<evidence type="ECO:0000256" key="5">
    <source>
        <dbReference type="ARBA" id="ARBA00022898"/>
    </source>
</evidence>
<dbReference type="InterPro" id="IPR003739">
    <property type="entry name" value="Lys_aminomutase/Glu_NH3_mut"/>
</dbReference>
<keyword evidence="7" id="KW-0411">Iron-sulfur</keyword>
<sequence length="452" mass="50847">MLLSSFPRRGPFRRAEHGSTKTGLGTNRWFRSSPPSTGRDINKVLENSNTNLPHQAQLHNFLQAVLPEEVPYDESGSRMQTRAEFIEDVFEGITAATMAVRMTPYILSRVNWQDPRHDPIVRQFLPLKSRMIPDHPKLTLDSLHEEADSPVKGLVHRYPDKALFLHSPPATSVCPTYCTFCTRSYAVGADTETVPKASLKPTRRRWEQVFAYIESQPQLQDIVVSGGDSYYLQPDQLRLIGERLIGIPHVKRFRFASKGLAVAPGRVLDDGTDGWIEALVDVSNKARRAGKMMAWHTHFNHPNEISWVSEAACRRLFEEGVLVRNQTVLLRGVNDDVETMTKLIRALADNNIIPYYVYQCDMVKSVEHLRTPLQTILDLEAKIRGSIAGFMMPSFVVDLPGGGGKRLACSFESYDRTTGVSKYTAPAVTGRDKENKVYEYYDPIDSLPGASP</sequence>
<reference evidence="9" key="1">
    <citation type="submission" date="2023-02" db="EMBL/GenBank/DDBJ databases">
        <authorList>
            <person name="Palmer J.M."/>
        </authorList>
    </citation>
    <scope>NUCLEOTIDE SEQUENCE</scope>
    <source>
        <strain evidence="9">FW57</strain>
    </source>
</reference>
<evidence type="ECO:0000256" key="3">
    <source>
        <dbReference type="ARBA" id="ARBA00022691"/>
    </source>
</evidence>
<dbReference type="Proteomes" id="UP001197093">
    <property type="component" value="Unassembled WGS sequence"/>
</dbReference>
<keyword evidence="5" id="KW-0663">Pyridoxal phosphate</keyword>
<keyword evidence="3" id="KW-0949">S-adenosyl-L-methionine</keyword>
<protein>
    <recommendedName>
        <fullName evidence="11">L-lysine 2,3-aminomutase</fullName>
    </recommendedName>
</protein>
<keyword evidence="10" id="KW-1185">Reference proteome</keyword>